<sequence length="254" mass="26903">MPATPVFTSLSSARPVPRHRGPGRPPAWPSLTESDPLPAGRPDARETREPAPASSALRFDEDELAAVAASVAWIWSRQARADTLRALAARQTEALERAAAALVEVARAQRDVDARARGQIMDLVAAIARALALESGDSRIASNLEALLRGAPETTSACIVVEPLAAEALRAHLPAVAARAGFRGSLEVAGDPRLAPGTVQLFWPDGWSEHVPAHIHERIMEILAAHAPPPEGRPTPIASRAVEVIENGSSHAHD</sequence>
<feature type="region of interest" description="Disordered" evidence="1">
    <location>
        <begin position="1"/>
        <end position="56"/>
    </location>
</feature>
<reference evidence="2 3" key="1">
    <citation type="submission" date="2024-01" db="EMBL/GenBank/DDBJ databases">
        <title>Multi-omics insights into the function and evolution of sodium benzoate biodegradation pathways in Benzoatithermus flavus gen. nov., sp. nov. from hot spring.</title>
        <authorList>
            <person name="Hu C.-J."/>
            <person name="Li W.-J."/>
        </authorList>
    </citation>
    <scope>NUCLEOTIDE SEQUENCE [LARGE SCALE GENOMIC DNA]</scope>
    <source>
        <strain evidence="2 3">SYSU G07066</strain>
    </source>
</reference>
<name>A0ABU8XS35_9PROT</name>
<protein>
    <submittedName>
        <fullName evidence="2">FliH/SctL family protein</fullName>
    </submittedName>
</protein>
<evidence type="ECO:0000313" key="2">
    <source>
        <dbReference type="EMBL" id="MEK0083235.1"/>
    </source>
</evidence>
<organism evidence="2 3">
    <name type="scientific">Benzoatithermus flavus</name>
    <dbReference type="NCBI Taxonomy" id="3108223"/>
    <lineage>
        <taxon>Bacteria</taxon>
        <taxon>Pseudomonadati</taxon>
        <taxon>Pseudomonadota</taxon>
        <taxon>Alphaproteobacteria</taxon>
        <taxon>Geminicoccales</taxon>
        <taxon>Geminicoccaceae</taxon>
        <taxon>Benzoatithermus</taxon>
    </lineage>
</organism>
<dbReference type="EMBL" id="JBBLZC010000007">
    <property type="protein sequence ID" value="MEK0083235.1"/>
    <property type="molecule type" value="Genomic_DNA"/>
</dbReference>
<keyword evidence="3" id="KW-1185">Reference proteome</keyword>
<evidence type="ECO:0000256" key="1">
    <source>
        <dbReference type="SAM" id="MobiDB-lite"/>
    </source>
</evidence>
<accession>A0ABU8XS35</accession>
<gene>
    <name evidence="2" type="ORF">U1T56_08725</name>
</gene>
<feature type="compositionally biased region" description="Polar residues" evidence="1">
    <location>
        <begin position="1"/>
        <end position="12"/>
    </location>
</feature>
<comment type="caution">
    <text evidence="2">The sequence shown here is derived from an EMBL/GenBank/DDBJ whole genome shotgun (WGS) entry which is preliminary data.</text>
</comment>
<dbReference type="RefSeq" id="WP_418159083.1">
    <property type="nucleotide sequence ID" value="NZ_JBBLZC010000007.1"/>
</dbReference>
<proteinExistence type="predicted"/>
<dbReference type="Proteomes" id="UP001375743">
    <property type="component" value="Unassembled WGS sequence"/>
</dbReference>
<evidence type="ECO:0000313" key="3">
    <source>
        <dbReference type="Proteomes" id="UP001375743"/>
    </source>
</evidence>